<dbReference type="RefSeq" id="WP_135997236.1">
    <property type="nucleotide sequence ID" value="NZ_CP071057.1"/>
</dbReference>
<evidence type="ECO:0000259" key="9">
    <source>
        <dbReference type="PROSITE" id="PS50850"/>
    </source>
</evidence>
<dbReference type="InterPro" id="IPR005829">
    <property type="entry name" value="Sugar_transporter_CS"/>
</dbReference>
<feature type="transmembrane region" description="Helical" evidence="8">
    <location>
        <begin position="16"/>
        <end position="37"/>
    </location>
</feature>
<evidence type="ECO:0000256" key="1">
    <source>
        <dbReference type="ARBA" id="ARBA00003279"/>
    </source>
</evidence>
<feature type="transmembrane region" description="Helical" evidence="8">
    <location>
        <begin position="88"/>
        <end position="107"/>
    </location>
</feature>
<dbReference type="PANTHER" id="PTHR23504">
    <property type="entry name" value="MAJOR FACILITATOR SUPERFAMILY DOMAIN-CONTAINING PROTEIN 10"/>
    <property type="match status" value="1"/>
</dbReference>
<proteinExistence type="inferred from homology"/>
<feature type="transmembrane region" description="Helical" evidence="8">
    <location>
        <begin position="292"/>
        <end position="311"/>
    </location>
</feature>
<dbReference type="InterPro" id="IPR011701">
    <property type="entry name" value="MFS"/>
</dbReference>
<keyword evidence="5 8" id="KW-0812">Transmembrane</keyword>
<dbReference type="Pfam" id="PF07690">
    <property type="entry name" value="MFS_1"/>
    <property type="match status" value="1"/>
</dbReference>
<dbReference type="InterPro" id="IPR020846">
    <property type="entry name" value="MFS_dom"/>
</dbReference>
<dbReference type="GO" id="GO:0016020">
    <property type="term" value="C:membrane"/>
    <property type="evidence" value="ECO:0007669"/>
    <property type="project" value="UniProtKB-SubCell"/>
</dbReference>
<feature type="transmembrane region" description="Helical" evidence="8">
    <location>
        <begin position="57"/>
        <end position="76"/>
    </location>
</feature>
<evidence type="ECO:0000256" key="3">
    <source>
        <dbReference type="ARBA" id="ARBA00007520"/>
    </source>
</evidence>
<feature type="transmembrane region" description="Helical" evidence="8">
    <location>
        <begin position="262"/>
        <end position="285"/>
    </location>
</feature>
<dbReference type="PROSITE" id="PS50850">
    <property type="entry name" value="MFS"/>
    <property type="match status" value="1"/>
</dbReference>
<dbReference type="InterPro" id="IPR036259">
    <property type="entry name" value="MFS_trans_sf"/>
</dbReference>
<sequence>MSEASLISAGGARRRAAAVFVVGTVLIDALAFALIMPVLPSLLMELTGGGVGEAARWGGLASFLFAVMQFFCSPVIGGLSDRFGRRPVLLLSLTALCLDFLLMGLAHALFVFFFARMLSGIFAATHSTANAYIADTTPAQKRSARFGWLGAAMGVGFILGPALGGLLGELSPRAPFFAAAALAGANALYGWFVVPESLPKERRRAFSWRRANVFGTLLRLRRAEGVGVMLWVWFFSQLSGFVYPAVWAYVAIAKFEWSEAQIGVSLAVFGVLFALSQAVMVPLLLPRIGERRAIWIALAVETVALLGMATAPNGTVLYLWLSTALITGMEGPALQKVMTERVEPDAQGELQGGLSALGGVVLVISPLLYTQLFFAFQGGLAGIVFPGAPFVAASAFCAVALAMFLVRKRRARTAG</sequence>
<evidence type="ECO:0000313" key="11">
    <source>
        <dbReference type="Proteomes" id="UP000308054"/>
    </source>
</evidence>
<feature type="transmembrane region" description="Helical" evidence="8">
    <location>
        <begin position="228"/>
        <end position="250"/>
    </location>
</feature>
<dbReference type="GO" id="GO:0022857">
    <property type="term" value="F:transmembrane transporter activity"/>
    <property type="evidence" value="ECO:0007669"/>
    <property type="project" value="InterPro"/>
</dbReference>
<dbReference type="PRINTS" id="PR01035">
    <property type="entry name" value="TCRTETA"/>
</dbReference>
<comment type="subcellular location">
    <subcellularLocation>
        <location evidence="2">Membrane</location>
        <topology evidence="2">Multi-pass membrane protein</topology>
    </subcellularLocation>
</comment>
<dbReference type="InterPro" id="IPR001958">
    <property type="entry name" value="Tet-R_TetA/multi-R_MdtG-like"/>
</dbReference>
<dbReference type="AlphaFoldDB" id="A0A4S2GXP4"/>
<feature type="transmembrane region" description="Helical" evidence="8">
    <location>
        <begin position="174"/>
        <end position="194"/>
    </location>
</feature>
<dbReference type="SUPFAM" id="SSF103473">
    <property type="entry name" value="MFS general substrate transporter"/>
    <property type="match status" value="1"/>
</dbReference>
<dbReference type="Proteomes" id="UP000308054">
    <property type="component" value="Unassembled WGS sequence"/>
</dbReference>
<dbReference type="EMBL" id="SRXW01000005">
    <property type="protein sequence ID" value="TGY87631.1"/>
    <property type="molecule type" value="Genomic_DNA"/>
</dbReference>
<evidence type="ECO:0000313" key="10">
    <source>
        <dbReference type="EMBL" id="TGY87631.1"/>
    </source>
</evidence>
<organism evidence="10 11">
    <name type="scientific">Marinicauda algicola</name>
    <dbReference type="NCBI Taxonomy" id="2029849"/>
    <lineage>
        <taxon>Bacteria</taxon>
        <taxon>Pseudomonadati</taxon>
        <taxon>Pseudomonadota</taxon>
        <taxon>Alphaproteobacteria</taxon>
        <taxon>Maricaulales</taxon>
        <taxon>Maricaulaceae</taxon>
        <taxon>Marinicauda</taxon>
    </lineage>
</organism>
<dbReference type="PANTHER" id="PTHR23504:SF15">
    <property type="entry name" value="MAJOR FACILITATOR SUPERFAMILY (MFS) PROFILE DOMAIN-CONTAINING PROTEIN"/>
    <property type="match status" value="1"/>
</dbReference>
<feature type="transmembrane region" description="Helical" evidence="8">
    <location>
        <begin position="146"/>
        <end position="168"/>
    </location>
</feature>
<evidence type="ECO:0000256" key="6">
    <source>
        <dbReference type="ARBA" id="ARBA00022989"/>
    </source>
</evidence>
<protein>
    <submittedName>
        <fullName evidence="10">MFS transporter</fullName>
    </submittedName>
</protein>
<feature type="transmembrane region" description="Helical" evidence="8">
    <location>
        <begin position="354"/>
        <end position="374"/>
    </location>
</feature>
<keyword evidence="11" id="KW-1185">Reference proteome</keyword>
<feature type="transmembrane region" description="Helical" evidence="8">
    <location>
        <begin position="380"/>
        <end position="406"/>
    </location>
</feature>
<dbReference type="OrthoDB" id="9764259at2"/>
<evidence type="ECO:0000256" key="4">
    <source>
        <dbReference type="ARBA" id="ARBA00022448"/>
    </source>
</evidence>
<reference evidence="10 11" key="1">
    <citation type="journal article" date="2017" name="Int. J. Syst. Evol. Microbiol.">
        <title>Marinicauda algicola sp. nov., isolated from a marine red alga Rhodosorus marinus.</title>
        <authorList>
            <person name="Jeong S.E."/>
            <person name="Jeon S.H."/>
            <person name="Chun B.H."/>
            <person name="Kim D.W."/>
            <person name="Jeon C.O."/>
        </authorList>
    </citation>
    <scope>NUCLEOTIDE SEQUENCE [LARGE SCALE GENOMIC DNA]</scope>
    <source>
        <strain evidence="10 11">JCM 31718</strain>
    </source>
</reference>
<keyword evidence="7 8" id="KW-0472">Membrane</keyword>
<evidence type="ECO:0000256" key="2">
    <source>
        <dbReference type="ARBA" id="ARBA00004141"/>
    </source>
</evidence>
<evidence type="ECO:0000256" key="5">
    <source>
        <dbReference type="ARBA" id="ARBA00022692"/>
    </source>
</evidence>
<comment type="function">
    <text evidence="1">Resistance to tetracycline by an active tetracycline efflux. This is an energy-dependent process that decreases the accumulation of the antibiotic in whole cells. This protein functions as a metal-tetracycline/H(+) antiporter.</text>
</comment>
<accession>A0A4S2GXP4</accession>
<gene>
    <name evidence="10" type="ORF">E5163_14445</name>
</gene>
<feature type="domain" description="Major facilitator superfamily (MFS) profile" evidence="9">
    <location>
        <begin position="17"/>
        <end position="412"/>
    </location>
</feature>
<name>A0A4S2GXP4_9PROT</name>
<comment type="caution">
    <text evidence="10">The sequence shown here is derived from an EMBL/GenBank/DDBJ whole genome shotgun (WGS) entry which is preliminary data.</text>
</comment>
<evidence type="ECO:0000256" key="7">
    <source>
        <dbReference type="ARBA" id="ARBA00023136"/>
    </source>
</evidence>
<keyword evidence="4" id="KW-0813">Transport</keyword>
<evidence type="ECO:0000256" key="8">
    <source>
        <dbReference type="SAM" id="Phobius"/>
    </source>
</evidence>
<feature type="transmembrane region" description="Helical" evidence="8">
    <location>
        <begin position="113"/>
        <end position="134"/>
    </location>
</feature>
<comment type="similarity">
    <text evidence="3">Belongs to the major facilitator superfamily. TCR/Tet family.</text>
</comment>
<dbReference type="PROSITE" id="PS00216">
    <property type="entry name" value="SUGAR_TRANSPORT_1"/>
    <property type="match status" value="1"/>
</dbReference>
<dbReference type="Gene3D" id="1.20.1250.20">
    <property type="entry name" value="MFS general substrate transporter like domains"/>
    <property type="match status" value="1"/>
</dbReference>
<feature type="transmembrane region" description="Helical" evidence="8">
    <location>
        <begin position="317"/>
        <end position="334"/>
    </location>
</feature>
<keyword evidence="6 8" id="KW-1133">Transmembrane helix</keyword>